<reference evidence="4 5" key="1">
    <citation type="submission" date="2018-01" db="EMBL/GenBank/DDBJ databases">
        <authorList>
            <person name="Clerissi C."/>
        </authorList>
    </citation>
    <scope>NUCLEOTIDE SEQUENCE [LARGE SCALE GENOMIC DNA]</scope>
    <source>
        <strain evidence="2">Cupriavidus taiwanensis STM 6082</strain>
        <strain evidence="3">Cupriavidus taiwanensis STM 6160</strain>
    </source>
</reference>
<keyword evidence="5" id="KW-1185">Reference proteome</keyword>
<evidence type="ECO:0000313" key="4">
    <source>
        <dbReference type="Proteomes" id="UP000255168"/>
    </source>
</evidence>
<feature type="compositionally biased region" description="Pro residues" evidence="1">
    <location>
        <begin position="69"/>
        <end position="81"/>
    </location>
</feature>
<dbReference type="EMBL" id="LT984806">
    <property type="protein sequence ID" value="SPD46556.1"/>
    <property type="molecule type" value="Genomic_DNA"/>
</dbReference>
<evidence type="ECO:0000313" key="5">
    <source>
        <dbReference type="Proteomes" id="UP000256710"/>
    </source>
</evidence>
<dbReference type="Proteomes" id="UP000255168">
    <property type="component" value="Chromosome I"/>
</dbReference>
<evidence type="ECO:0000313" key="3">
    <source>
        <dbReference type="EMBL" id="SPD46556.1"/>
    </source>
</evidence>
<dbReference type="AlphaFoldDB" id="A0A375H6P3"/>
<evidence type="ECO:0000313" key="2">
    <source>
        <dbReference type="EMBL" id="SOZ34730.1"/>
    </source>
</evidence>
<name>A0A375H6P3_9BURK</name>
<sequence>MQVAAEVTGLSPGRIQLIRNFSSYLMLVWLAATDHNRPLVPLPVASRARRCHEPVEAVAHRAVGLLRPAPGPRAPARPGQPAPGAADRDRRGRRRRPGGVPGAGGQLGRVGGMT</sequence>
<feature type="compositionally biased region" description="Gly residues" evidence="1">
    <location>
        <begin position="99"/>
        <end position="114"/>
    </location>
</feature>
<proteinExistence type="predicted"/>
<gene>
    <name evidence="2" type="ORF">CBM2605_A120010</name>
    <name evidence="3" type="ORF">CBM2607_11493</name>
</gene>
<feature type="region of interest" description="Disordered" evidence="1">
    <location>
        <begin position="65"/>
        <end position="114"/>
    </location>
</feature>
<dbReference type="Proteomes" id="UP000256710">
    <property type="component" value="Unassembled WGS sequence"/>
</dbReference>
<evidence type="ECO:0000256" key="1">
    <source>
        <dbReference type="SAM" id="MobiDB-lite"/>
    </source>
</evidence>
<organism evidence="3 4">
    <name type="scientific">Cupriavidus neocaledonicus</name>
    <dbReference type="NCBI Taxonomy" id="1040979"/>
    <lineage>
        <taxon>Bacteria</taxon>
        <taxon>Pseudomonadati</taxon>
        <taxon>Pseudomonadota</taxon>
        <taxon>Betaproteobacteria</taxon>
        <taxon>Burkholderiales</taxon>
        <taxon>Burkholderiaceae</taxon>
        <taxon>Cupriavidus</taxon>
    </lineage>
</organism>
<dbReference type="EMBL" id="OFTC01000004">
    <property type="protein sequence ID" value="SOZ34730.1"/>
    <property type="molecule type" value="Genomic_DNA"/>
</dbReference>
<protein>
    <submittedName>
        <fullName evidence="3">Uncharacterized protein</fullName>
    </submittedName>
</protein>
<accession>A0A375H6P3</accession>